<dbReference type="PANTHER" id="PTHR10615">
    <property type="entry name" value="HISTONE ACETYLTRANSFERASE"/>
    <property type="match status" value="1"/>
</dbReference>
<dbReference type="SUPFAM" id="SSF55729">
    <property type="entry name" value="Acyl-CoA N-acyltransferases (Nat)"/>
    <property type="match status" value="1"/>
</dbReference>
<dbReference type="InterPro" id="IPR002717">
    <property type="entry name" value="HAT_MYST-type"/>
</dbReference>
<dbReference type="InterPro" id="IPR000953">
    <property type="entry name" value="Chromo/chromo_shadow_dom"/>
</dbReference>
<keyword evidence="11" id="KW-0804">Transcription</keyword>
<dbReference type="PANTHER" id="PTHR10615:SF161">
    <property type="entry name" value="HISTONE ACETYLTRANSFERASE KAT7"/>
    <property type="match status" value="1"/>
</dbReference>
<dbReference type="GO" id="GO:0005634">
    <property type="term" value="C:nucleus"/>
    <property type="evidence" value="ECO:0007669"/>
    <property type="project" value="UniProtKB-SubCell"/>
</dbReference>
<dbReference type="InterPro" id="IPR040706">
    <property type="entry name" value="Zf-MYST"/>
</dbReference>
<comment type="catalytic activity">
    <reaction evidence="14">
        <text>L-lysyl-[protein] + acetyl-CoA = N(6)-acetyl-L-lysyl-[protein] + CoA + H(+)</text>
        <dbReference type="Rhea" id="RHEA:45948"/>
        <dbReference type="Rhea" id="RHEA-COMP:9752"/>
        <dbReference type="Rhea" id="RHEA-COMP:10731"/>
        <dbReference type="ChEBI" id="CHEBI:15378"/>
        <dbReference type="ChEBI" id="CHEBI:29969"/>
        <dbReference type="ChEBI" id="CHEBI:57287"/>
        <dbReference type="ChEBI" id="CHEBI:57288"/>
        <dbReference type="ChEBI" id="CHEBI:61930"/>
        <dbReference type="EC" id="2.3.1.48"/>
    </reaction>
</comment>
<keyword evidence="10" id="KW-0805">Transcription regulation</keyword>
<keyword evidence="5" id="KW-0479">Metal-binding</keyword>
<protein>
    <recommendedName>
        <fullName evidence="3 14">Histone acetyltransferase</fullName>
        <ecNumber evidence="3 14">2.3.1.48</ecNumber>
    </recommendedName>
</protein>
<feature type="compositionally biased region" description="Basic and acidic residues" evidence="15">
    <location>
        <begin position="65"/>
        <end position="93"/>
    </location>
</feature>
<dbReference type="FunFam" id="3.30.60.60:FF:000001">
    <property type="entry name" value="Histone acetyltransferase"/>
    <property type="match status" value="1"/>
</dbReference>
<evidence type="ECO:0000256" key="6">
    <source>
        <dbReference type="ARBA" id="ARBA00022771"/>
    </source>
</evidence>
<keyword evidence="8" id="KW-0156">Chromatin regulator</keyword>
<evidence type="ECO:0000256" key="11">
    <source>
        <dbReference type="ARBA" id="ARBA00023163"/>
    </source>
</evidence>
<keyword evidence="18" id="KW-1185">Reference proteome</keyword>
<name>A0A9W7G1J2_9STRA</name>
<dbReference type="Pfam" id="PF01853">
    <property type="entry name" value="MOZ_SAS"/>
    <property type="match status" value="1"/>
</dbReference>
<comment type="caution">
    <text evidence="17">The sequence shown here is derived from an EMBL/GenBank/DDBJ whole genome shotgun (WGS) entry which is preliminary data.</text>
</comment>
<dbReference type="GO" id="GO:0000785">
    <property type="term" value="C:chromatin"/>
    <property type="evidence" value="ECO:0007669"/>
    <property type="project" value="TreeGrafter"/>
</dbReference>
<evidence type="ECO:0000256" key="9">
    <source>
        <dbReference type="ARBA" id="ARBA00022990"/>
    </source>
</evidence>
<dbReference type="Gene3D" id="3.30.60.60">
    <property type="entry name" value="N-acetyl transferase-like"/>
    <property type="match status" value="1"/>
</dbReference>
<evidence type="ECO:0000256" key="12">
    <source>
        <dbReference type="ARBA" id="ARBA00023242"/>
    </source>
</evidence>
<evidence type="ECO:0000256" key="13">
    <source>
        <dbReference type="PIRSR" id="PIRSR602717-51"/>
    </source>
</evidence>
<keyword evidence="6" id="KW-0863">Zinc-finger</keyword>
<comment type="subcellular location">
    <subcellularLocation>
        <location evidence="1 14">Nucleus</location>
    </subcellularLocation>
</comment>
<dbReference type="InterPro" id="IPR050603">
    <property type="entry name" value="MYST_HAT"/>
</dbReference>
<dbReference type="InterPro" id="IPR016197">
    <property type="entry name" value="Chromo-like_dom_sf"/>
</dbReference>
<evidence type="ECO:0000256" key="3">
    <source>
        <dbReference type="ARBA" id="ARBA00013184"/>
    </source>
</evidence>
<dbReference type="InterPro" id="IPR016181">
    <property type="entry name" value="Acyl_CoA_acyltransferase"/>
</dbReference>
<dbReference type="GO" id="GO:0006357">
    <property type="term" value="P:regulation of transcription by RNA polymerase II"/>
    <property type="evidence" value="ECO:0007669"/>
    <property type="project" value="TreeGrafter"/>
</dbReference>
<dbReference type="InterPro" id="IPR036388">
    <property type="entry name" value="WH-like_DNA-bd_sf"/>
</dbReference>
<evidence type="ECO:0000256" key="8">
    <source>
        <dbReference type="ARBA" id="ARBA00022853"/>
    </source>
</evidence>
<keyword evidence="12 14" id="KW-0539">Nucleus</keyword>
<dbReference type="SMART" id="SM00298">
    <property type="entry name" value="CHROMO"/>
    <property type="match status" value="1"/>
</dbReference>
<reference evidence="18" key="1">
    <citation type="journal article" date="2023" name="Commun. Biol.">
        <title>Genome analysis of Parmales, the sister group of diatoms, reveals the evolutionary specialization of diatoms from phago-mixotrophs to photoautotrophs.</title>
        <authorList>
            <person name="Ban H."/>
            <person name="Sato S."/>
            <person name="Yoshikawa S."/>
            <person name="Yamada K."/>
            <person name="Nakamura Y."/>
            <person name="Ichinomiya M."/>
            <person name="Sato N."/>
            <person name="Blanc-Mathieu R."/>
            <person name="Endo H."/>
            <person name="Kuwata A."/>
            <person name="Ogata H."/>
        </authorList>
    </citation>
    <scope>NUCLEOTIDE SEQUENCE [LARGE SCALE GENOMIC DNA]</scope>
</reference>
<dbReference type="FunFam" id="1.10.10.10:FF:000022">
    <property type="entry name" value="Histone acetyltransferase"/>
    <property type="match status" value="1"/>
</dbReference>
<comment type="similarity">
    <text evidence="2 14">Belongs to the MYST (SAS/MOZ) family.</text>
</comment>
<proteinExistence type="inferred from homology"/>
<evidence type="ECO:0000256" key="15">
    <source>
        <dbReference type="SAM" id="MobiDB-lite"/>
    </source>
</evidence>
<dbReference type="Pfam" id="PF11717">
    <property type="entry name" value="Tudor-knot"/>
    <property type="match status" value="1"/>
</dbReference>
<evidence type="ECO:0000259" key="16">
    <source>
        <dbReference type="PROSITE" id="PS51726"/>
    </source>
</evidence>
<sequence>MAVPKIGDRFKATWNDGSEHNVEVIELRKDEKGNTEYYVHYVGFDRRLDEWIDASRCMMDTVETSEERERKEGEKEEGRTRGNKRRLTDEHGHTTGHGNPSTKDPAVLQLEKEHEELTKVKNIGKIQMGKYEVDTWYYSPYPDYYCNVDKLFVCEFCLKYMKQLKTLSNHKKECTCTQPPGTEIYREGKVSVFEIDGAEETVYCQNLCLLAKLFLDHKTLYYDVNPFYFYVVTEVDSTGCHIVGYFSKEKCSAEGYNLACILTFPQYQRSGYGKFIISLSYEISKREGKAGSPEKPLSDLGKLSYRSYWQYVLFTLFDSTMKSGGPMPSIDEISAATAVKAEDVISTLQSARMIEYWKGQHAIKVDAGKVRTFLKGFKDKNLRICKEEYLTWTPPKEGKGK</sequence>
<evidence type="ECO:0000313" key="18">
    <source>
        <dbReference type="Proteomes" id="UP001165065"/>
    </source>
</evidence>
<dbReference type="Gene3D" id="2.30.30.140">
    <property type="match status" value="1"/>
</dbReference>
<dbReference type="FunFam" id="3.40.630.30:FF:000002">
    <property type="entry name" value="Histone acetyltransferase"/>
    <property type="match status" value="1"/>
</dbReference>
<evidence type="ECO:0000256" key="4">
    <source>
        <dbReference type="ARBA" id="ARBA00022679"/>
    </source>
</evidence>
<dbReference type="GO" id="GO:0004402">
    <property type="term" value="F:histone acetyltransferase activity"/>
    <property type="evidence" value="ECO:0007669"/>
    <property type="project" value="InterPro"/>
</dbReference>
<dbReference type="OrthoDB" id="787137at2759"/>
<dbReference type="PROSITE" id="PS51726">
    <property type="entry name" value="MYST_HAT"/>
    <property type="match status" value="1"/>
</dbReference>
<gene>
    <name evidence="17" type="ORF">TrCOL_g7498</name>
</gene>
<evidence type="ECO:0000256" key="1">
    <source>
        <dbReference type="ARBA" id="ARBA00004123"/>
    </source>
</evidence>
<evidence type="ECO:0000256" key="7">
    <source>
        <dbReference type="ARBA" id="ARBA00022833"/>
    </source>
</evidence>
<organism evidence="17 18">
    <name type="scientific">Triparma columacea</name>
    <dbReference type="NCBI Taxonomy" id="722753"/>
    <lineage>
        <taxon>Eukaryota</taxon>
        <taxon>Sar</taxon>
        <taxon>Stramenopiles</taxon>
        <taxon>Ochrophyta</taxon>
        <taxon>Bolidophyceae</taxon>
        <taxon>Parmales</taxon>
        <taxon>Triparmaceae</taxon>
        <taxon>Triparma</taxon>
    </lineage>
</organism>
<keyword evidence="7" id="KW-0862">Zinc</keyword>
<accession>A0A9W7G1J2</accession>
<feature type="active site" description="Proton donor/acceptor" evidence="13">
    <location>
        <position position="294"/>
    </location>
</feature>
<dbReference type="Gene3D" id="1.10.10.10">
    <property type="entry name" value="Winged helix-like DNA-binding domain superfamily/Winged helix DNA-binding domain"/>
    <property type="match status" value="1"/>
</dbReference>
<dbReference type="Pfam" id="PF17772">
    <property type="entry name" value="zf-MYST"/>
    <property type="match status" value="1"/>
</dbReference>
<keyword evidence="4" id="KW-0808">Transferase</keyword>
<dbReference type="Gene3D" id="3.40.630.30">
    <property type="match status" value="1"/>
</dbReference>
<feature type="domain" description="MYST-type HAT" evidence="16">
    <location>
        <begin position="118"/>
        <end position="394"/>
    </location>
</feature>
<dbReference type="GO" id="GO:0008270">
    <property type="term" value="F:zinc ion binding"/>
    <property type="evidence" value="ECO:0007669"/>
    <property type="project" value="UniProtKB-KW"/>
</dbReference>
<evidence type="ECO:0000256" key="14">
    <source>
        <dbReference type="RuleBase" id="RU361211"/>
    </source>
</evidence>
<keyword evidence="9" id="KW-0007">Acetylation</keyword>
<dbReference type="Proteomes" id="UP001165065">
    <property type="component" value="Unassembled WGS sequence"/>
</dbReference>
<dbReference type="AlphaFoldDB" id="A0A9W7G1J2"/>
<feature type="region of interest" description="Disordered" evidence="15">
    <location>
        <begin position="62"/>
        <end position="104"/>
    </location>
</feature>
<evidence type="ECO:0000256" key="10">
    <source>
        <dbReference type="ARBA" id="ARBA00023015"/>
    </source>
</evidence>
<dbReference type="GO" id="GO:0003712">
    <property type="term" value="F:transcription coregulator activity"/>
    <property type="evidence" value="ECO:0007669"/>
    <property type="project" value="TreeGrafter"/>
</dbReference>
<dbReference type="GO" id="GO:0003682">
    <property type="term" value="F:chromatin binding"/>
    <property type="evidence" value="ECO:0007669"/>
    <property type="project" value="TreeGrafter"/>
</dbReference>
<dbReference type="EC" id="2.3.1.48" evidence="3 14"/>
<evidence type="ECO:0000313" key="17">
    <source>
        <dbReference type="EMBL" id="GMI29111.1"/>
    </source>
</evidence>
<evidence type="ECO:0000256" key="5">
    <source>
        <dbReference type="ARBA" id="ARBA00022723"/>
    </source>
</evidence>
<evidence type="ECO:0000256" key="2">
    <source>
        <dbReference type="ARBA" id="ARBA00010107"/>
    </source>
</evidence>
<dbReference type="EMBL" id="BRYA01000677">
    <property type="protein sequence ID" value="GMI29111.1"/>
    <property type="molecule type" value="Genomic_DNA"/>
</dbReference>
<dbReference type="SUPFAM" id="SSF54160">
    <property type="entry name" value="Chromo domain-like"/>
    <property type="match status" value="1"/>
</dbReference>
<dbReference type="InterPro" id="IPR025995">
    <property type="entry name" value="Tudor-knot"/>
</dbReference>